<evidence type="ECO:0000256" key="7">
    <source>
        <dbReference type="ARBA" id="ARBA00023211"/>
    </source>
</evidence>
<evidence type="ECO:0000256" key="1">
    <source>
        <dbReference type="ARBA" id="ARBA00004271"/>
    </source>
</evidence>
<proteinExistence type="inferred from homology"/>
<dbReference type="Proteomes" id="UP000504607">
    <property type="component" value="Chromosome 1"/>
</dbReference>
<protein>
    <recommendedName>
        <fullName evidence="11">Germin-like protein</fullName>
    </recommendedName>
</protein>
<gene>
    <name evidence="15" type="primary">LOC105054494</name>
</gene>
<sequence length="238" mass="25555">MVILQPHQTSNKQSMETQSMATHHLLLLLLCSAHFFLSPCRSDPDPLQDFCVANLRASDITVDGFPCKPTSGVAADDFFSTVLSKEGNTNNVFSSNLTSANVLSFPGLNTLGLSMNRVDFAPGGVNPPHSHPRSAELVLVTKGRLLVGFVSTSNVFYSRVVKAGEIFVIPRGLVHFQYNVGKKKALAITVFNSQLPGAVVAPLALFGSKPAIPSEVLAKAFQVDQQVVKLIKSKFGTS</sequence>
<dbReference type="GO" id="GO:0030145">
    <property type="term" value="F:manganese ion binding"/>
    <property type="evidence" value="ECO:0007669"/>
    <property type="project" value="UniProtKB-UniRule"/>
</dbReference>
<dbReference type="InterPro" id="IPR014710">
    <property type="entry name" value="RmlC-like_jellyroll"/>
</dbReference>
<feature type="binding site" evidence="9">
    <location>
        <position position="175"/>
    </location>
    <ligand>
        <name>Mn(2+)</name>
        <dbReference type="ChEBI" id="CHEBI:29035"/>
    </ligand>
</feature>
<feature type="binding site" evidence="9">
    <location>
        <position position="136"/>
    </location>
    <ligand>
        <name>Mn(2+)</name>
        <dbReference type="ChEBI" id="CHEBI:29035"/>
    </ligand>
</feature>
<feature type="chain" id="PRO_5026844946" description="Germin-like protein" evidence="12">
    <location>
        <begin position="43"/>
        <end position="238"/>
    </location>
</feature>
<feature type="binding site" evidence="8">
    <location>
        <position position="116"/>
    </location>
    <ligand>
        <name>oxalate</name>
        <dbReference type="ChEBI" id="CHEBI:30623"/>
    </ligand>
</feature>
<evidence type="ECO:0000256" key="10">
    <source>
        <dbReference type="PIRSR" id="PIRSR601929-3"/>
    </source>
</evidence>
<dbReference type="InterPro" id="IPR001929">
    <property type="entry name" value="Germin"/>
</dbReference>
<evidence type="ECO:0000256" key="5">
    <source>
        <dbReference type="ARBA" id="ARBA00022723"/>
    </source>
</evidence>
<name>A0A6I9RYH8_ELAGV</name>
<dbReference type="AlphaFoldDB" id="A0A6I9RYH8"/>
<dbReference type="GO" id="GO:0048046">
    <property type="term" value="C:apoplast"/>
    <property type="evidence" value="ECO:0007669"/>
    <property type="project" value="UniProtKB-SubCell"/>
</dbReference>
<evidence type="ECO:0000256" key="4">
    <source>
        <dbReference type="ARBA" id="ARBA00022525"/>
    </source>
</evidence>
<evidence type="ECO:0000313" key="15">
    <source>
        <dbReference type="RefSeq" id="XP_010934325.1"/>
    </source>
</evidence>
<dbReference type="FunFam" id="2.60.120.10:FF:000005">
    <property type="entry name" value="Germin-like protein subfamily 1 member 8"/>
    <property type="match status" value="1"/>
</dbReference>
<dbReference type="PRINTS" id="PR00325">
    <property type="entry name" value="GERMIN"/>
</dbReference>
<keyword evidence="6 10" id="KW-1015">Disulfide bond</keyword>
<feature type="domain" description="Cupin type-1" evidence="13">
    <location>
        <begin position="81"/>
        <end position="229"/>
    </location>
</feature>
<dbReference type="InterPro" id="IPR019780">
    <property type="entry name" value="Germin_Mn-BS"/>
</dbReference>
<comment type="subcellular location">
    <subcellularLocation>
        <location evidence="1 11">Secreted</location>
        <location evidence="1 11">Extracellular space</location>
        <location evidence="1 11">Apoplast</location>
    </subcellularLocation>
</comment>
<evidence type="ECO:0000256" key="8">
    <source>
        <dbReference type="PIRSR" id="PIRSR601929-1"/>
    </source>
</evidence>
<dbReference type="InterPro" id="IPR011051">
    <property type="entry name" value="RmlC_Cupin_sf"/>
</dbReference>
<keyword evidence="7 8" id="KW-0464">Manganese</keyword>
<dbReference type="InParanoid" id="A0A6I9RYH8"/>
<comment type="similarity">
    <text evidence="2 11">Belongs to the germin family.</text>
</comment>
<feature type="binding site" evidence="9">
    <location>
        <position position="131"/>
    </location>
    <ligand>
        <name>Mn(2+)</name>
        <dbReference type="ChEBI" id="CHEBI:29035"/>
    </ligand>
</feature>
<evidence type="ECO:0000313" key="14">
    <source>
        <dbReference type="Proteomes" id="UP000504607"/>
    </source>
</evidence>
<dbReference type="OrthoDB" id="1921208at2759"/>
<feature type="signal peptide" evidence="12">
    <location>
        <begin position="1"/>
        <end position="42"/>
    </location>
</feature>
<keyword evidence="4 11" id="KW-0964">Secreted</keyword>
<feature type="binding site" evidence="8">
    <location>
        <position position="136"/>
    </location>
    <ligand>
        <name>oxalate</name>
        <dbReference type="ChEBI" id="CHEBI:30623"/>
    </ligand>
</feature>
<dbReference type="PANTHER" id="PTHR31238">
    <property type="entry name" value="GERMIN-LIKE PROTEIN SUBFAMILY 3 MEMBER 3"/>
    <property type="match status" value="1"/>
</dbReference>
<dbReference type="FunCoup" id="A0A6I9RYH8">
    <property type="interactions" value="22"/>
</dbReference>
<dbReference type="InterPro" id="IPR006045">
    <property type="entry name" value="Cupin_1"/>
</dbReference>
<dbReference type="GeneID" id="105054494"/>
<feature type="binding site" evidence="8">
    <location>
        <position position="131"/>
    </location>
    <ligand>
        <name>oxalate</name>
        <dbReference type="ChEBI" id="CHEBI:30623"/>
    </ligand>
</feature>
<keyword evidence="12" id="KW-0732">Signal</keyword>
<dbReference type="PROSITE" id="PS00725">
    <property type="entry name" value="GERMIN"/>
    <property type="match status" value="1"/>
</dbReference>
<evidence type="ECO:0000256" key="9">
    <source>
        <dbReference type="PIRSR" id="PIRSR601929-2"/>
    </source>
</evidence>
<evidence type="ECO:0000256" key="12">
    <source>
        <dbReference type="SAM" id="SignalP"/>
    </source>
</evidence>
<feature type="binding site" evidence="9">
    <location>
        <position position="129"/>
    </location>
    <ligand>
        <name>Mn(2+)</name>
        <dbReference type="ChEBI" id="CHEBI:29035"/>
    </ligand>
</feature>
<evidence type="ECO:0000256" key="11">
    <source>
        <dbReference type="RuleBase" id="RU366015"/>
    </source>
</evidence>
<dbReference type="RefSeq" id="XP_010934325.1">
    <property type="nucleotide sequence ID" value="XM_010936023.3"/>
</dbReference>
<reference evidence="15" key="1">
    <citation type="submission" date="2025-08" db="UniProtKB">
        <authorList>
            <consortium name="RefSeq"/>
        </authorList>
    </citation>
    <scope>IDENTIFICATION</scope>
</reference>
<evidence type="ECO:0000259" key="13">
    <source>
        <dbReference type="SMART" id="SM00835"/>
    </source>
</evidence>
<keyword evidence="14" id="KW-1185">Reference proteome</keyword>
<accession>A0A6I9RYH8</accession>
<dbReference type="Gene3D" id="2.60.120.10">
    <property type="entry name" value="Jelly Rolls"/>
    <property type="match status" value="1"/>
</dbReference>
<dbReference type="KEGG" id="egu:105054494"/>
<feature type="binding site" evidence="8">
    <location>
        <position position="126"/>
    </location>
    <ligand>
        <name>oxalate</name>
        <dbReference type="ChEBI" id="CHEBI:30623"/>
    </ligand>
</feature>
<evidence type="ECO:0000256" key="6">
    <source>
        <dbReference type="ARBA" id="ARBA00023157"/>
    </source>
</evidence>
<dbReference type="SUPFAM" id="SSF51182">
    <property type="entry name" value="RmlC-like cupins"/>
    <property type="match status" value="1"/>
</dbReference>
<feature type="disulfide bond" evidence="10">
    <location>
        <begin position="51"/>
        <end position="67"/>
    </location>
</feature>
<evidence type="ECO:0000256" key="2">
    <source>
        <dbReference type="ARBA" id="ARBA00007456"/>
    </source>
</evidence>
<organism evidence="14 15">
    <name type="scientific">Elaeis guineensis var. tenera</name>
    <name type="common">Oil palm</name>
    <dbReference type="NCBI Taxonomy" id="51953"/>
    <lineage>
        <taxon>Eukaryota</taxon>
        <taxon>Viridiplantae</taxon>
        <taxon>Streptophyta</taxon>
        <taxon>Embryophyta</taxon>
        <taxon>Tracheophyta</taxon>
        <taxon>Spermatophyta</taxon>
        <taxon>Magnoliopsida</taxon>
        <taxon>Liliopsida</taxon>
        <taxon>Arecaceae</taxon>
        <taxon>Arecoideae</taxon>
        <taxon>Cocoseae</taxon>
        <taxon>Elaeidinae</taxon>
        <taxon>Elaeis</taxon>
    </lineage>
</organism>
<evidence type="ECO:0000256" key="3">
    <source>
        <dbReference type="ARBA" id="ARBA00022523"/>
    </source>
</evidence>
<dbReference type="CDD" id="cd02241">
    <property type="entry name" value="cupin_OxOx"/>
    <property type="match status" value="1"/>
</dbReference>
<dbReference type="SMART" id="SM00835">
    <property type="entry name" value="Cupin_1"/>
    <property type="match status" value="1"/>
</dbReference>
<keyword evidence="3 11" id="KW-0052">Apoplast</keyword>
<keyword evidence="5 8" id="KW-0479">Metal-binding</keyword>
<dbReference type="Pfam" id="PF00190">
    <property type="entry name" value="Cupin_1"/>
    <property type="match status" value="1"/>
</dbReference>